<evidence type="ECO:0000256" key="4">
    <source>
        <dbReference type="PROSITE-ProRule" id="PRU00169"/>
    </source>
</evidence>
<dbReference type="PANTHER" id="PTHR43280">
    <property type="entry name" value="ARAC-FAMILY TRANSCRIPTIONAL REGULATOR"/>
    <property type="match status" value="1"/>
</dbReference>
<dbReference type="InterPro" id="IPR009057">
    <property type="entry name" value="Homeodomain-like_sf"/>
</dbReference>
<dbReference type="PROSITE" id="PS00041">
    <property type="entry name" value="HTH_ARAC_FAMILY_1"/>
    <property type="match status" value="1"/>
</dbReference>
<evidence type="ECO:0000313" key="8">
    <source>
        <dbReference type="Proteomes" id="UP000187425"/>
    </source>
</evidence>
<feature type="domain" description="Response regulatory" evidence="6">
    <location>
        <begin position="3"/>
        <end position="120"/>
    </location>
</feature>
<dbReference type="InterPro" id="IPR011006">
    <property type="entry name" value="CheY-like_superfamily"/>
</dbReference>
<dbReference type="Proteomes" id="UP000187425">
    <property type="component" value="Unassembled WGS sequence"/>
</dbReference>
<evidence type="ECO:0000259" key="5">
    <source>
        <dbReference type="PROSITE" id="PS01124"/>
    </source>
</evidence>
<dbReference type="SMART" id="SM00342">
    <property type="entry name" value="HTH_ARAC"/>
    <property type="match status" value="1"/>
</dbReference>
<evidence type="ECO:0000256" key="3">
    <source>
        <dbReference type="ARBA" id="ARBA00023163"/>
    </source>
</evidence>
<dbReference type="PRINTS" id="PR00032">
    <property type="entry name" value="HTHARAC"/>
</dbReference>
<feature type="domain" description="HTH araC/xylS-type" evidence="5">
    <location>
        <begin position="377"/>
        <end position="475"/>
    </location>
</feature>
<reference evidence="7 8" key="1">
    <citation type="submission" date="2016-11" db="EMBL/GenBank/DDBJ databases">
        <title>Paenibacillus species isolates.</title>
        <authorList>
            <person name="Beno S.M."/>
        </authorList>
    </citation>
    <scope>NUCLEOTIDE SEQUENCE [LARGE SCALE GENOMIC DNA]</scope>
    <source>
        <strain evidence="7 8">FSL H7-0443</strain>
    </source>
</reference>
<keyword evidence="2" id="KW-0238">DNA-binding</keyword>
<evidence type="ECO:0000259" key="6">
    <source>
        <dbReference type="PROSITE" id="PS50110"/>
    </source>
</evidence>
<dbReference type="GO" id="GO:0003700">
    <property type="term" value="F:DNA-binding transcription factor activity"/>
    <property type="evidence" value="ECO:0007669"/>
    <property type="project" value="InterPro"/>
</dbReference>
<dbReference type="Gene3D" id="3.40.50.2300">
    <property type="match status" value="1"/>
</dbReference>
<dbReference type="AlphaFoldDB" id="A0A1R0ZM34"/>
<keyword evidence="1" id="KW-0805">Transcription regulation</keyword>
<dbReference type="InterPro" id="IPR018060">
    <property type="entry name" value="HTH_AraC"/>
</dbReference>
<dbReference type="InterPro" id="IPR020449">
    <property type="entry name" value="Tscrpt_reg_AraC-type_HTH"/>
</dbReference>
<name>A0A1R0ZM34_9BACL</name>
<evidence type="ECO:0000313" key="7">
    <source>
        <dbReference type="EMBL" id="OME73328.1"/>
    </source>
</evidence>
<keyword evidence="4" id="KW-0597">Phosphoprotein</keyword>
<dbReference type="InterPro" id="IPR001789">
    <property type="entry name" value="Sig_transdc_resp-reg_receiver"/>
</dbReference>
<dbReference type="GO" id="GO:0043565">
    <property type="term" value="F:sequence-specific DNA binding"/>
    <property type="evidence" value="ECO:0007669"/>
    <property type="project" value="InterPro"/>
</dbReference>
<dbReference type="Gene3D" id="1.10.10.60">
    <property type="entry name" value="Homeodomain-like"/>
    <property type="match status" value="2"/>
</dbReference>
<feature type="modified residue" description="4-aspartylphosphate" evidence="4">
    <location>
        <position position="55"/>
    </location>
</feature>
<dbReference type="Pfam" id="PF12833">
    <property type="entry name" value="HTH_18"/>
    <property type="match status" value="1"/>
</dbReference>
<dbReference type="PROSITE" id="PS01124">
    <property type="entry name" value="HTH_ARAC_FAMILY_2"/>
    <property type="match status" value="1"/>
</dbReference>
<accession>A0A1R0ZM34</accession>
<comment type="caution">
    <text evidence="7">The sequence shown here is derived from an EMBL/GenBank/DDBJ whole genome shotgun (WGS) entry which is preliminary data.</text>
</comment>
<proteinExistence type="predicted"/>
<sequence>MWAILLVEDEAFVRETLRDTVEWERHGFYVVGEAGNGKEALTAILELKPDVVIADIVMPGMDGIELLKETRKAGIRSRFIMLTAMSDFEYARDALQYGAFNYLLKLSLNDEVLLENLARIKGELLEELSVASEALYPYFHRIWSGIRGTVAAADQDQTGTIAVTEKFHGLELEIYTILSGAVPAAAEKMNIQTEDYLLVQPFHEGGLTTFFCWGFGKKATCANRHKHILSIGMASGSSLSQLSQDWRSALNQLNRYWYGSMGGQVKERHELPPIAELEAELIRRFEVRDERQCTEVTALMWKSMEASSFSHVEVKILAAHLVHMLAMLAGRKSEYRQELDSAISHASLLVHVQQVIHKLIQQMKEEHVSFTDHPEVNRVIQYMLEHFKENIKIADLAKLVSINVDYLSTVFGKKTGLTPIAYLQNIRIEQAKRLLLHSKLNMGEIAFQTGFADDAYFIKVFKRMVGQTPSSFRRENNT</sequence>
<dbReference type="PROSITE" id="PS50110">
    <property type="entry name" value="RESPONSE_REGULATORY"/>
    <property type="match status" value="1"/>
</dbReference>
<protein>
    <recommendedName>
        <fullName evidence="9">DNA-binding response regulator</fullName>
    </recommendedName>
</protein>
<dbReference type="RefSeq" id="WP_076283677.1">
    <property type="nucleotide sequence ID" value="NZ_MPTW01000002.1"/>
</dbReference>
<dbReference type="SUPFAM" id="SSF52172">
    <property type="entry name" value="CheY-like"/>
    <property type="match status" value="1"/>
</dbReference>
<keyword evidence="3" id="KW-0804">Transcription</keyword>
<dbReference type="SUPFAM" id="SSF46689">
    <property type="entry name" value="Homeodomain-like"/>
    <property type="match status" value="2"/>
</dbReference>
<organism evidence="7 8">
    <name type="scientific">Paenibacillus odorifer</name>
    <dbReference type="NCBI Taxonomy" id="189426"/>
    <lineage>
        <taxon>Bacteria</taxon>
        <taxon>Bacillati</taxon>
        <taxon>Bacillota</taxon>
        <taxon>Bacilli</taxon>
        <taxon>Bacillales</taxon>
        <taxon>Paenibacillaceae</taxon>
        <taxon>Paenibacillus</taxon>
    </lineage>
</organism>
<evidence type="ECO:0000256" key="1">
    <source>
        <dbReference type="ARBA" id="ARBA00023015"/>
    </source>
</evidence>
<dbReference type="Pfam" id="PF00072">
    <property type="entry name" value="Response_reg"/>
    <property type="match status" value="1"/>
</dbReference>
<dbReference type="InterPro" id="IPR018062">
    <property type="entry name" value="HTH_AraC-typ_CS"/>
</dbReference>
<dbReference type="GO" id="GO:0000160">
    <property type="term" value="P:phosphorelay signal transduction system"/>
    <property type="evidence" value="ECO:0007669"/>
    <property type="project" value="InterPro"/>
</dbReference>
<gene>
    <name evidence="7" type="ORF">BSK65_05990</name>
</gene>
<dbReference type="EMBL" id="MPTW01000002">
    <property type="protein sequence ID" value="OME73328.1"/>
    <property type="molecule type" value="Genomic_DNA"/>
</dbReference>
<dbReference type="SMART" id="SM00448">
    <property type="entry name" value="REC"/>
    <property type="match status" value="1"/>
</dbReference>
<dbReference type="CDD" id="cd17536">
    <property type="entry name" value="REC_YesN-like"/>
    <property type="match status" value="1"/>
</dbReference>
<evidence type="ECO:0008006" key="9">
    <source>
        <dbReference type="Google" id="ProtNLM"/>
    </source>
</evidence>
<dbReference type="OrthoDB" id="1769137at2"/>
<dbReference type="PANTHER" id="PTHR43280:SF28">
    <property type="entry name" value="HTH-TYPE TRANSCRIPTIONAL ACTIVATOR RHAS"/>
    <property type="match status" value="1"/>
</dbReference>
<evidence type="ECO:0000256" key="2">
    <source>
        <dbReference type="ARBA" id="ARBA00023125"/>
    </source>
</evidence>